<organism evidence="1 2">
    <name type="scientific">Alcanivorax quisquiliarum</name>
    <dbReference type="NCBI Taxonomy" id="2933565"/>
    <lineage>
        <taxon>Bacteria</taxon>
        <taxon>Pseudomonadati</taxon>
        <taxon>Pseudomonadota</taxon>
        <taxon>Gammaproteobacteria</taxon>
        <taxon>Oceanospirillales</taxon>
        <taxon>Alcanivoracaceae</taxon>
        <taxon>Alcanivorax</taxon>
    </lineage>
</organism>
<name>A0ABT0E8U4_9GAMM</name>
<accession>A0ABT0E8U4</accession>
<sequence length="346" mass="38178">MRRLLLLALAATLAGCQAGYYLHLASGHLSLMRQRTPVAELLADAETPAALRQRLARVNEMLAFAEQALALPVDDAYRTFVALERGFVVWNLFAAPEFSLTPVTWCYPVAGCTSYRGYFDIQRAERDAERLRAQGLDVYGGGAIAYSTLGWFSDPLTTPMLQGSEAEIAELLFHELAHRRFYLKGDTRFNESLATSVGREGARRWLAQHGDPAAVQSLIAADIARARVLALVAQTRAQLATLYAAAQGDEQQLRDGKAAAQAQLREAFEAAQQDDPQVARYRHWFAGPLNNAQLATLNDYNGWVPAFDAVLLHCGGRWACFWHATTELAALPQAQRDAALTEWMTP</sequence>
<gene>
    <name evidence="1" type="ORF">MU846_11090</name>
</gene>
<dbReference type="RefSeq" id="WP_246952706.1">
    <property type="nucleotide sequence ID" value="NZ_JALKII010000007.1"/>
</dbReference>
<dbReference type="Proteomes" id="UP001165524">
    <property type="component" value="Unassembled WGS sequence"/>
</dbReference>
<keyword evidence="1" id="KW-0645">Protease</keyword>
<dbReference type="EMBL" id="JALKII010000007">
    <property type="protein sequence ID" value="MCK0538254.1"/>
    <property type="molecule type" value="Genomic_DNA"/>
</dbReference>
<reference evidence="1" key="1">
    <citation type="submission" date="2022-04" db="EMBL/GenBank/DDBJ databases">
        <title>Alcanivorax sp. CY1518 draft genome sequence.</title>
        <authorList>
            <person name="Zhao G."/>
            <person name="An M."/>
        </authorList>
    </citation>
    <scope>NUCLEOTIDE SEQUENCE</scope>
    <source>
        <strain evidence="1">CY1518</strain>
    </source>
</reference>
<dbReference type="GO" id="GO:0004177">
    <property type="term" value="F:aminopeptidase activity"/>
    <property type="evidence" value="ECO:0007669"/>
    <property type="project" value="UniProtKB-KW"/>
</dbReference>
<protein>
    <submittedName>
        <fullName evidence="1">Aminopeptidase</fullName>
    </submittedName>
</protein>
<dbReference type="Pfam" id="PF10023">
    <property type="entry name" value="Aminopep"/>
    <property type="match status" value="1"/>
</dbReference>
<comment type="caution">
    <text evidence="1">The sequence shown here is derived from an EMBL/GenBank/DDBJ whole genome shotgun (WGS) entry which is preliminary data.</text>
</comment>
<evidence type="ECO:0000313" key="1">
    <source>
        <dbReference type="EMBL" id="MCK0538254.1"/>
    </source>
</evidence>
<proteinExistence type="predicted"/>
<dbReference type="InterPro" id="IPR014553">
    <property type="entry name" value="Aminopept"/>
</dbReference>
<keyword evidence="1" id="KW-0031">Aminopeptidase</keyword>
<evidence type="ECO:0000313" key="2">
    <source>
        <dbReference type="Proteomes" id="UP001165524"/>
    </source>
</evidence>
<keyword evidence="2" id="KW-1185">Reference proteome</keyword>
<dbReference type="PROSITE" id="PS51257">
    <property type="entry name" value="PROKAR_LIPOPROTEIN"/>
    <property type="match status" value="1"/>
</dbReference>
<dbReference type="PIRSF" id="PIRSF029285">
    <property type="entry name" value="Aminopept"/>
    <property type="match status" value="1"/>
</dbReference>
<keyword evidence="1" id="KW-0378">Hydrolase</keyword>